<organism evidence="2 3">
    <name type="scientific">Datura stramonium</name>
    <name type="common">Jimsonweed</name>
    <name type="synonym">Common thornapple</name>
    <dbReference type="NCBI Taxonomy" id="4076"/>
    <lineage>
        <taxon>Eukaryota</taxon>
        <taxon>Viridiplantae</taxon>
        <taxon>Streptophyta</taxon>
        <taxon>Embryophyta</taxon>
        <taxon>Tracheophyta</taxon>
        <taxon>Spermatophyta</taxon>
        <taxon>Magnoliopsida</taxon>
        <taxon>eudicotyledons</taxon>
        <taxon>Gunneridae</taxon>
        <taxon>Pentapetalae</taxon>
        <taxon>asterids</taxon>
        <taxon>lamiids</taxon>
        <taxon>Solanales</taxon>
        <taxon>Solanaceae</taxon>
        <taxon>Solanoideae</taxon>
        <taxon>Datureae</taxon>
        <taxon>Datura</taxon>
    </lineage>
</organism>
<feature type="non-terminal residue" evidence="2">
    <location>
        <position position="140"/>
    </location>
</feature>
<keyword evidence="3" id="KW-1185">Reference proteome</keyword>
<evidence type="ECO:0000313" key="3">
    <source>
        <dbReference type="Proteomes" id="UP000823775"/>
    </source>
</evidence>
<accession>A0ABS8TGY9</accession>
<evidence type="ECO:0000313" key="2">
    <source>
        <dbReference type="EMBL" id="MCD7469824.1"/>
    </source>
</evidence>
<feature type="transmembrane region" description="Helical" evidence="1">
    <location>
        <begin position="98"/>
        <end position="120"/>
    </location>
</feature>
<dbReference type="Proteomes" id="UP000823775">
    <property type="component" value="Unassembled WGS sequence"/>
</dbReference>
<proteinExistence type="predicted"/>
<keyword evidence="1" id="KW-1133">Transmembrane helix</keyword>
<reference evidence="2 3" key="1">
    <citation type="journal article" date="2021" name="BMC Genomics">
        <title>Datura genome reveals duplications of psychoactive alkaloid biosynthetic genes and high mutation rate following tissue culture.</title>
        <authorList>
            <person name="Rajewski A."/>
            <person name="Carter-House D."/>
            <person name="Stajich J."/>
            <person name="Litt A."/>
        </authorList>
    </citation>
    <scope>NUCLEOTIDE SEQUENCE [LARGE SCALE GENOMIC DNA]</scope>
    <source>
        <strain evidence="2">AR-01</strain>
    </source>
</reference>
<protein>
    <submittedName>
        <fullName evidence="2">Uncharacterized protein</fullName>
    </submittedName>
</protein>
<keyword evidence="1" id="KW-0472">Membrane</keyword>
<dbReference type="EMBL" id="JACEIK010001490">
    <property type="protein sequence ID" value="MCD7469824.1"/>
    <property type="molecule type" value="Genomic_DNA"/>
</dbReference>
<evidence type="ECO:0000256" key="1">
    <source>
        <dbReference type="SAM" id="Phobius"/>
    </source>
</evidence>
<sequence length="140" mass="15214">MARLKNTGSSLSKLLTYLSAHSNFMAIDPKFSQVRRNILPNSPSTIVAQHGVVEAGHGVQLEGPESRGAYLEGVSLEADVAKDIFTCKKNLTRTNFSLFLLVSISLLFDEVVVLLVLPLLSLDFSLPVSLDDELASEDPL</sequence>
<comment type="caution">
    <text evidence="2">The sequence shown here is derived from an EMBL/GenBank/DDBJ whole genome shotgun (WGS) entry which is preliminary data.</text>
</comment>
<name>A0ABS8TGY9_DATST</name>
<keyword evidence="1" id="KW-0812">Transmembrane</keyword>
<gene>
    <name evidence="2" type="ORF">HAX54_009127</name>
</gene>